<name>W4V5L8_9FIRM</name>
<dbReference type="RefSeq" id="WP_157833657.1">
    <property type="nucleotide sequence ID" value="NZ_BAVR01000023.1"/>
</dbReference>
<keyword evidence="3" id="KW-1185">Reference proteome</keyword>
<dbReference type="STRING" id="1294263.JCM21531_2204"/>
<dbReference type="GO" id="GO:0003700">
    <property type="term" value="F:DNA-binding transcription factor activity"/>
    <property type="evidence" value="ECO:0007669"/>
    <property type="project" value="InterPro"/>
</dbReference>
<proteinExistence type="predicted"/>
<dbReference type="PROSITE" id="PS01124">
    <property type="entry name" value="HTH_ARAC_FAMILY_2"/>
    <property type="match status" value="1"/>
</dbReference>
<dbReference type="InterPro" id="IPR018060">
    <property type="entry name" value="HTH_AraC"/>
</dbReference>
<evidence type="ECO:0000259" key="1">
    <source>
        <dbReference type="PROSITE" id="PS01124"/>
    </source>
</evidence>
<evidence type="ECO:0000313" key="2">
    <source>
        <dbReference type="EMBL" id="GAE88735.1"/>
    </source>
</evidence>
<sequence length="53" mass="5982">MKYGYNSFDAFTRAFKKLHAVTRNAVRENGVQLKDFPLISLQIAILALNVIQG</sequence>
<dbReference type="Proteomes" id="UP000019109">
    <property type="component" value="Unassembled WGS sequence"/>
</dbReference>
<evidence type="ECO:0000313" key="3">
    <source>
        <dbReference type="Proteomes" id="UP000019109"/>
    </source>
</evidence>
<reference evidence="2" key="1">
    <citation type="journal article" date="2014" name="Genome Announc.">
        <title>Draft Genome Sequence of Clostridium straminisolvens Strain JCM 21531T, Isolated from a Cellulose-Degrading Bacterial Community.</title>
        <authorList>
            <person name="Yuki M."/>
            <person name="Oshima K."/>
            <person name="Suda W."/>
            <person name="Sakamoto M."/>
            <person name="Kitamura K."/>
            <person name="Iida T."/>
            <person name="Hattori M."/>
            <person name="Ohkuma M."/>
        </authorList>
    </citation>
    <scope>NUCLEOTIDE SEQUENCE [LARGE SCALE GENOMIC DNA]</scope>
    <source>
        <strain evidence="2">JCM 21531</strain>
    </source>
</reference>
<accession>W4V5L8</accession>
<dbReference type="AlphaFoldDB" id="W4V5L8"/>
<gene>
    <name evidence="2" type="ORF">JCM21531_2204</name>
</gene>
<dbReference type="GO" id="GO:0043565">
    <property type="term" value="F:sequence-specific DNA binding"/>
    <property type="evidence" value="ECO:0007669"/>
    <property type="project" value="InterPro"/>
</dbReference>
<comment type="caution">
    <text evidence="2">The sequence shown here is derived from an EMBL/GenBank/DDBJ whole genome shotgun (WGS) entry which is preliminary data.</text>
</comment>
<organism evidence="2 3">
    <name type="scientific">Acetivibrio straminisolvens JCM 21531</name>
    <dbReference type="NCBI Taxonomy" id="1294263"/>
    <lineage>
        <taxon>Bacteria</taxon>
        <taxon>Bacillati</taxon>
        <taxon>Bacillota</taxon>
        <taxon>Clostridia</taxon>
        <taxon>Eubacteriales</taxon>
        <taxon>Oscillospiraceae</taxon>
        <taxon>Acetivibrio</taxon>
    </lineage>
</organism>
<dbReference type="OrthoDB" id="9801123at2"/>
<feature type="domain" description="HTH araC/xylS-type" evidence="1">
    <location>
        <begin position="1"/>
        <end position="29"/>
    </location>
</feature>
<dbReference type="EMBL" id="BAVR01000023">
    <property type="protein sequence ID" value="GAE88735.1"/>
    <property type="molecule type" value="Genomic_DNA"/>
</dbReference>
<protein>
    <recommendedName>
        <fullName evidence="1">HTH araC/xylS-type domain-containing protein</fullName>
    </recommendedName>
</protein>